<evidence type="ECO:0000313" key="3">
    <source>
        <dbReference type="Proteomes" id="UP000235036"/>
    </source>
</evidence>
<comment type="caution">
    <text evidence="2">The sequence shown here is derived from an EMBL/GenBank/DDBJ whole genome shotgun (WGS) entry which is preliminary data.</text>
</comment>
<organism evidence="2 3">
    <name type="scientific">Fischerella muscicola CCMEE 5323</name>
    <dbReference type="NCBI Taxonomy" id="2019572"/>
    <lineage>
        <taxon>Bacteria</taxon>
        <taxon>Bacillati</taxon>
        <taxon>Cyanobacteriota</taxon>
        <taxon>Cyanophyceae</taxon>
        <taxon>Nostocales</taxon>
        <taxon>Hapalosiphonaceae</taxon>
        <taxon>Fischerella</taxon>
    </lineage>
</organism>
<dbReference type="InterPro" id="IPR029016">
    <property type="entry name" value="GAF-like_dom_sf"/>
</dbReference>
<dbReference type="Pfam" id="PF01590">
    <property type="entry name" value="GAF"/>
    <property type="match status" value="1"/>
</dbReference>
<feature type="domain" description="GAF" evidence="1">
    <location>
        <begin position="1"/>
        <end position="46"/>
    </location>
</feature>
<proteinExistence type="predicted"/>
<accession>A0A2N6K351</accession>
<evidence type="ECO:0000313" key="2">
    <source>
        <dbReference type="EMBL" id="PLZ89763.1"/>
    </source>
</evidence>
<dbReference type="EMBL" id="NRQW01000264">
    <property type="protein sequence ID" value="PLZ89763.1"/>
    <property type="molecule type" value="Genomic_DNA"/>
</dbReference>
<dbReference type="Proteomes" id="UP000235036">
    <property type="component" value="Unassembled WGS sequence"/>
</dbReference>
<dbReference type="InterPro" id="IPR003018">
    <property type="entry name" value="GAF"/>
</dbReference>
<evidence type="ECO:0000259" key="1">
    <source>
        <dbReference type="Pfam" id="PF01590"/>
    </source>
</evidence>
<dbReference type="Gene3D" id="3.30.450.40">
    <property type="match status" value="1"/>
</dbReference>
<name>A0A2N6K351_FISMU</name>
<sequence length="57" mass="6431">MLIVPILYQQKCWGHIGFDNCGELRLYDEAEIAILKIAADSIAAAIKRQAKDEELLK</sequence>
<dbReference type="SUPFAM" id="SSF55781">
    <property type="entry name" value="GAF domain-like"/>
    <property type="match status" value="1"/>
</dbReference>
<gene>
    <name evidence="2" type="ORF">CEN44_12370</name>
</gene>
<dbReference type="AlphaFoldDB" id="A0A2N6K351"/>
<reference evidence="2 3" key="1">
    <citation type="submission" date="2017-08" db="EMBL/GenBank/DDBJ databases">
        <title>Genomes of Fischerella (Mastigocladus) sp. strains.</title>
        <authorList>
            <person name="Miller S.R."/>
        </authorList>
    </citation>
    <scope>NUCLEOTIDE SEQUENCE [LARGE SCALE GENOMIC DNA]</scope>
    <source>
        <strain evidence="2 3">CCMEE 5323</strain>
    </source>
</reference>
<keyword evidence="3" id="KW-1185">Reference proteome</keyword>
<protein>
    <recommendedName>
        <fullName evidence="1">GAF domain-containing protein</fullName>
    </recommendedName>
</protein>